<dbReference type="InterPro" id="IPR001173">
    <property type="entry name" value="Glyco_trans_2-like"/>
</dbReference>
<gene>
    <name evidence="3" type="ORF">LVY65_06970</name>
</gene>
<keyword evidence="1" id="KW-1133">Transmembrane helix</keyword>
<reference evidence="3" key="1">
    <citation type="submission" date="2022-01" db="EMBL/GenBank/DDBJ databases">
        <authorList>
            <person name="Jo J.-H."/>
            <person name="Im W.-T."/>
        </authorList>
    </citation>
    <scope>NUCLEOTIDE SEQUENCE</scope>
    <source>
        <strain evidence="3">G124</strain>
    </source>
</reference>
<dbReference type="RefSeq" id="WP_235067300.1">
    <property type="nucleotide sequence ID" value="NZ_JAKFGM010000002.1"/>
</dbReference>
<keyword evidence="1" id="KW-0812">Transmembrane</keyword>
<dbReference type="InterPro" id="IPR029044">
    <property type="entry name" value="Nucleotide-diphossugar_trans"/>
</dbReference>
<dbReference type="CDD" id="cd04179">
    <property type="entry name" value="DPM_DPG-synthase_like"/>
    <property type="match status" value="1"/>
</dbReference>
<dbReference type="Pfam" id="PF00535">
    <property type="entry name" value="Glycos_transf_2"/>
    <property type="match status" value="1"/>
</dbReference>
<dbReference type="PANTHER" id="PTHR48090">
    <property type="entry name" value="UNDECAPRENYL-PHOSPHATE 4-DEOXY-4-FORMAMIDO-L-ARABINOSE TRANSFERASE-RELATED"/>
    <property type="match status" value="1"/>
</dbReference>
<dbReference type="AlphaFoldDB" id="A0A9X1QMV6"/>
<feature type="domain" description="Glycosyltransferase 2-like" evidence="2">
    <location>
        <begin position="11"/>
        <end position="172"/>
    </location>
</feature>
<dbReference type="Proteomes" id="UP001139410">
    <property type="component" value="Unassembled WGS sequence"/>
</dbReference>
<protein>
    <submittedName>
        <fullName evidence="3">Glycosyltransferase family 2 protein</fullName>
    </submittedName>
</protein>
<feature type="transmembrane region" description="Helical" evidence="1">
    <location>
        <begin position="243"/>
        <end position="268"/>
    </location>
</feature>
<organism evidence="3 4">
    <name type="scientific">Sphingomonas cremea</name>
    <dbReference type="NCBI Taxonomy" id="2904799"/>
    <lineage>
        <taxon>Bacteria</taxon>
        <taxon>Pseudomonadati</taxon>
        <taxon>Pseudomonadota</taxon>
        <taxon>Alphaproteobacteria</taxon>
        <taxon>Sphingomonadales</taxon>
        <taxon>Sphingomonadaceae</taxon>
        <taxon>Sphingomonas</taxon>
    </lineage>
</organism>
<dbReference type="Gene3D" id="3.90.550.10">
    <property type="entry name" value="Spore Coat Polysaccharide Biosynthesis Protein SpsA, Chain A"/>
    <property type="match status" value="1"/>
</dbReference>
<keyword evidence="4" id="KW-1185">Reference proteome</keyword>
<dbReference type="EMBL" id="JAKFGM010000002">
    <property type="protein sequence ID" value="MCF2514803.1"/>
    <property type="molecule type" value="Genomic_DNA"/>
</dbReference>
<keyword evidence="1" id="KW-0472">Membrane</keyword>
<evidence type="ECO:0000313" key="3">
    <source>
        <dbReference type="EMBL" id="MCF2514803.1"/>
    </source>
</evidence>
<dbReference type="SUPFAM" id="SSF53448">
    <property type="entry name" value="Nucleotide-diphospho-sugar transferases"/>
    <property type="match status" value="1"/>
</dbReference>
<evidence type="ECO:0000256" key="1">
    <source>
        <dbReference type="SAM" id="Phobius"/>
    </source>
</evidence>
<name>A0A9X1QMV6_9SPHN</name>
<dbReference type="PANTHER" id="PTHR48090:SF7">
    <property type="entry name" value="RFBJ PROTEIN"/>
    <property type="match status" value="1"/>
</dbReference>
<evidence type="ECO:0000313" key="4">
    <source>
        <dbReference type="Proteomes" id="UP001139410"/>
    </source>
</evidence>
<feature type="transmembrane region" description="Helical" evidence="1">
    <location>
        <begin position="288"/>
        <end position="307"/>
    </location>
</feature>
<evidence type="ECO:0000259" key="2">
    <source>
        <dbReference type="Pfam" id="PF00535"/>
    </source>
</evidence>
<dbReference type="InterPro" id="IPR050256">
    <property type="entry name" value="Glycosyltransferase_2"/>
</dbReference>
<accession>A0A9X1QMV6</accession>
<comment type="caution">
    <text evidence="3">The sequence shown here is derived from an EMBL/GenBank/DDBJ whole genome shotgun (WGS) entry which is preliminary data.</text>
</comment>
<proteinExistence type="predicted"/>
<sequence length="338" mass="37826">MKREEQARIAVVIPSFNVEQSIEAVIESIPFDVWRIYCVDDCSDDETWSVISRLAESDPRVRGVRRSRNGGVGAAFVDGLSKALEDSAEIVVKVDGDGQMNGAFVDDFARPIMDGEADYVKGNRFFDIERVLAMPRTRLVGNAGLSFLSKLSTGYWNLFDPANGYVAIHADVARLIPVKKLHQRYFFESDLLFRLAILRAKVIELPLETVYEDETSHLNVWRCLVTFPFLHARNFLKRLFYNYVLRNFSLGSVVLPTGLLLVALGATYGVTQWIDSLRTGEPATAGTVMLSALPVLVGIQFVLSFLAQDVSSVPDAPIHKRLVHKTTIFTPGREARRK</sequence>